<evidence type="ECO:0000313" key="2">
    <source>
        <dbReference type="Proteomes" id="UP000019132"/>
    </source>
</evidence>
<protein>
    <submittedName>
        <fullName evidence="1">Uncharacterized protein</fullName>
    </submittedName>
</protein>
<dbReference type="STRING" id="431595.K3WUM0"/>
<sequence length="114" mass="13100">MAPLWSSLFDNQIISTHGNIPFLLFKLAQFCLQDVSLNEVEEKRNVAWQTQWICSKALQYSVATRPIKRSSFSSAENADCIFRPSPEDARDVNDCSSEYFYNLYAYSSRTDIAQ</sequence>
<dbReference type="AlphaFoldDB" id="K3WUM0"/>
<dbReference type="EnsemblProtists" id="PYU1_T008667">
    <property type="protein sequence ID" value="PYU1_T008667"/>
    <property type="gene ID" value="PYU1_G008650"/>
</dbReference>
<dbReference type="HOGENOM" id="CLU_2127682_0_0_1"/>
<reference evidence="2" key="1">
    <citation type="journal article" date="2010" name="Genome Biol.">
        <title>Genome sequence of the necrotrophic plant pathogen Pythium ultimum reveals original pathogenicity mechanisms and effector repertoire.</title>
        <authorList>
            <person name="Levesque C.A."/>
            <person name="Brouwer H."/>
            <person name="Cano L."/>
            <person name="Hamilton J.P."/>
            <person name="Holt C."/>
            <person name="Huitema E."/>
            <person name="Raffaele S."/>
            <person name="Robideau G.P."/>
            <person name="Thines M."/>
            <person name="Win J."/>
            <person name="Zerillo M.M."/>
            <person name="Beakes G.W."/>
            <person name="Boore J.L."/>
            <person name="Busam D."/>
            <person name="Dumas B."/>
            <person name="Ferriera S."/>
            <person name="Fuerstenberg S.I."/>
            <person name="Gachon C.M."/>
            <person name="Gaulin E."/>
            <person name="Govers F."/>
            <person name="Grenville-Briggs L."/>
            <person name="Horner N."/>
            <person name="Hostetler J."/>
            <person name="Jiang R.H."/>
            <person name="Johnson J."/>
            <person name="Krajaejun T."/>
            <person name="Lin H."/>
            <person name="Meijer H.J."/>
            <person name="Moore B."/>
            <person name="Morris P."/>
            <person name="Phuntmart V."/>
            <person name="Puiu D."/>
            <person name="Shetty J."/>
            <person name="Stajich J.E."/>
            <person name="Tripathy S."/>
            <person name="Wawra S."/>
            <person name="van West P."/>
            <person name="Whitty B.R."/>
            <person name="Coutinho P.M."/>
            <person name="Henrissat B."/>
            <person name="Martin F."/>
            <person name="Thomas P.D."/>
            <person name="Tyler B.M."/>
            <person name="De Vries R.P."/>
            <person name="Kamoun S."/>
            <person name="Yandell M."/>
            <person name="Tisserat N."/>
            <person name="Buell C.R."/>
        </authorList>
    </citation>
    <scope>NUCLEOTIDE SEQUENCE</scope>
    <source>
        <strain evidence="2">DAOM:BR144</strain>
    </source>
</reference>
<dbReference type="Proteomes" id="UP000019132">
    <property type="component" value="Unassembled WGS sequence"/>
</dbReference>
<organism evidence="1 2">
    <name type="scientific">Globisporangium ultimum (strain ATCC 200006 / CBS 805.95 / DAOM BR144)</name>
    <name type="common">Pythium ultimum</name>
    <dbReference type="NCBI Taxonomy" id="431595"/>
    <lineage>
        <taxon>Eukaryota</taxon>
        <taxon>Sar</taxon>
        <taxon>Stramenopiles</taxon>
        <taxon>Oomycota</taxon>
        <taxon>Peronosporomycetes</taxon>
        <taxon>Pythiales</taxon>
        <taxon>Pythiaceae</taxon>
        <taxon>Globisporangium</taxon>
    </lineage>
</organism>
<reference evidence="2" key="2">
    <citation type="submission" date="2010-04" db="EMBL/GenBank/DDBJ databases">
        <authorList>
            <person name="Buell R."/>
            <person name="Hamilton J."/>
            <person name="Hostetler J."/>
        </authorList>
    </citation>
    <scope>NUCLEOTIDE SEQUENCE [LARGE SCALE GENOMIC DNA]</scope>
    <source>
        <strain evidence="2">DAOM:BR144</strain>
    </source>
</reference>
<dbReference type="eggNOG" id="KOG1426">
    <property type="taxonomic scope" value="Eukaryota"/>
</dbReference>
<name>K3WUM0_GLOUD</name>
<dbReference type="VEuPathDB" id="FungiDB:PYU1_G008650"/>
<dbReference type="InParanoid" id="K3WUM0"/>
<evidence type="ECO:0000313" key="1">
    <source>
        <dbReference type="EnsemblProtists" id="PYU1_T008667"/>
    </source>
</evidence>
<keyword evidence="2" id="KW-1185">Reference proteome</keyword>
<proteinExistence type="predicted"/>
<reference evidence="1" key="3">
    <citation type="submission" date="2015-02" db="UniProtKB">
        <authorList>
            <consortium name="EnsemblProtists"/>
        </authorList>
    </citation>
    <scope>IDENTIFICATION</scope>
    <source>
        <strain evidence="1">DAOM BR144</strain>
    </source>
</reference>
<accession>K3WUM0</accession>
<dbReference type="EMBL" id="GL376558">
    <property type="status" value="NOT_ANNOTATED_CDS"/>
    <property type="molecule type" value="Genomic_DNA"/>
</dbReference>